<dbReference type="InterPro" id="IPR059133">
    <property type="entry name" value="TsoY-like"/>
</dbReference>
<feature type="transmembrane region" description="Helical" evidence="1">
    <location>
        <begin position="201"/>
        <end position="226"/>
    </location>
</feature>
<protein>
    <submittedName>
        <fullName evidence="2">Uncharacterized protein</fullName>
    </submittedName>
</protein>
<keyword evidence="1" id="KW-0472">Membrane</keyword>
<feature type="transmembrane region" description="Helical" evidence="1">
    <location>
        <begin position="135"/>
        <end position="152"/>
    </location>
</feature>
<dbReference type="RefSeq" id="WP_243479504.1">
    <property type="nucleotide sequence ID" value="NZ_CP063982.1"/>
</dbReference>
<feature type="transmembrane region" description="Helical" evidence="1">
    <location>
        <begin position="238"/>
        <end position="262"/>
    </location>
</feature>
<sequence>MRHNKVEFSPLHGLASLGAGGLSVSFFVWLMFLTPHPNSPVPTYETLQAAKSATDAGWISLAITMVAILAFAHYGLLIWWLHQGKQQPQQAGAIMFAGEAHIFKMVAPLVLAMSVNAGFVVALVFIPGLWNIKEWLFPFALLVFLVLFIVAFRRWRAQQVLLRTNRLSYQSKGLIELLATFAFAMITVGFSTSAAMSDTTWIHTTGIVLSLVGAAMTIWAAIRVLIDRLPSLRAHPIAATATGSLLMGVPILTVLGIAAYRVMMAGKHHFEVTIGQSTVTAILGILFLAQILIFFIATPTLKQTGGWRTLVSEQPQGASFSLICPGVGLFVLGMFFISNGLVPLGWLPESATTVAYGVLAVIQAATLALFAYLLINAMPGKHRLRQRPATNQPMASSH</sequence>
<proteinExistence type="predicted"/>
<feature type="transmembrane region" description="Helical" evidence="1">
    <location>
        <begin position="12"/>
        <end position="32"/>
    </location>
</feature>
<evidence type="ECO:0000256" key="1">
    <source>
        <dbReference type="SAM" id="Phobius"/>
    </source>
</evidence>
<gene>
    <name evidence="2" type="ORF">DHf2319_03940</name>
</gene>
<dbReference type="EMBL" id="CP063982">
    <property type="protein sequence ID" value="UOD51066.1"/>
    <property type="molecule type" value="Genomic_DNA"/>
</dbReference>
<feature type="transmembrane region" description="Helical" evidence="1">
    <location>
        <begin position="102"/>
        <end position="129"/>
    </location>
</feature>
<accession>A0ABY4AL91</accession>
<feature type="transmembrane region" description="Helical" evidence="1">
    <location>
        <begin position="274"/>
        <end position="297"/>
    </location>
</feature>
<evidence type="ECO:0000313" key="3">
    <source>
        <dbReference type="Proteomes" id="UP000831607"/>
    </source>
</evidence>
<reference evidence="2 3" key="1">
    <citation type="submission" date="2020-11" db="EMBL/GenBank/DDBJ databases">
        <title>Algicoccus daihaiensis sp.nov., isolated from Daihai Lake in Inner Mongolia.</title>
        <authorList>
            <person name="Kai J."/>
        </authorList>
    </citation>
    <scope>NUCLEOTIDE SEQUENCE [LARGE SCALE GENOMIC DNA]</scope>
    <source>
        <strain evidence="3">f23</strain>
    </source>
</reference>
<evidence type="ECO:0000313" key="2">
    <source>
        <dbReference type="EMBL" id="UOD51066.1"/>
    </source>
</evidence>
<keyword evidence="1" id="KW-1133">Transmembrane helix</keyword>
<keyword evidence="3" id="KW-1185">Reference proteome</keyword>
<feature type="transmembrane region" description="Helical" evidence="1">
    <location>
        <begin position="354"/>
        <end position="375"/>
    </location>
</feature>
<dbReference type="NCBIfam" id="NF047644">
    <property type="entry name" value="TsoY_fam"/>
    <property type="match status" value="1"/>
</dbReference>
<feature type="transmembrane region" description="Helical" evidence="1">
    <location>
        <begin position="318"/>
        <end position="342"/>
    </location>
</feature>
<feature type="transmembrane region" description="Helical" evidence="1">
    <location>
        <begin position="58"/>
        <end position="81"/>
    </location>
</feature>
<feature type="transmembrane region" description="Helical" evidence="1">
    <location>
        <begin position="173"/>
        <end position="195"/>
    </location>
</feature>
<organism evidence="2 3">
    <name type="scientific">Orrella daihaiensis</name>
    <dbReference type="NCBI Taxonomy" id="2782176"/>
    <lineage>
        <taxon>Bacteria</taxon>
        <taxon>Pseudomonadati</taxon>
        <taxon>Pseudomonadota</taxon>
        <taxon>Betaproteobacteria</taxon>
        <taxon>Burkholderiales</taxon>
        <taxon>Alcaligenaceae</taxon>
        <taxon>Orrella</taxon>
    </lineage>
</organism>
<dbReference type="Proteomes" id="UP000831607">
    <property type="component" value="Chromosome"/>
</dbReference>
<keyword evidence="1" id="KW-0812">Transmembrane</keyword>
<name>A0ABY4AL91_9BURK</name>